<dbReference type="OrthoDB" id="5329962at2"/>
<keyword evidence="3" id="KW-1185">Reference proteome</keyword>
<dbReference type="Pfam" id="PF05309">
    <property type="entry name" value="TraE"/>
    <property type="match status" value="1"/>
</dbReference>
<dbReference type="EMBL" id="NXLX01000021">
    <property type="protein sequence ID" value="RDU72364.1"/>
    <property type="molecule type" value="Genomic_DNA"/>
</dbReference>
<evidence type="ECO:0000313" key="3">
    <source>
        <dbReference type="Proteomes" id="UP000256695"/>
    </source>
</evidence>
<feature type="transmembrane region" description="Helical" evidence="1">
    <location>
        <begin position="27"/>
        <end position="51"/>
    </location>
</feature>
<dbReference type="AlphaFoldDB" id="A0A3D8J639"/>
<name>A0A3D8J639_9HELI</name>
<sequence>MNTKKNFDIFGGDYLDENKRLVVNNRILLLVLGTLLLFILMLSVFAFKLYISKQVAVFLPPYKIEVNYQDANQDYYKVWAEWAVSLISNVDDRDVTEKINSVVRFFDQESLAKSSEFLKNYINSIKTNKIEQSFRFRNQDTVVELNQKNSGNKAKVVITGVATQKIGNLVKRERECSYSIGFSFFRQTIFFRYISTNCFDGRTLTSKVDENKDIIIKNIEDGKKTKQNFTDPEKINKKEVINDPNVDDTLKDLR</sequence>
<evidence type="ECO:0000313" key="2">
    <source>
        <dbReference type="EMBL" id="RDU72364.1"/>
    </source>
</evidence>
<organism evidence="2 3">
    <name type="scientific">Helicobacter anseris</name>
    <dbReference type="NCBI Taxonomy" id="375926"/>
    <lineage>
        <taxon>Bacteria</taxon>
        <taxon>Pseudomonadati</taxon>
        <taxon>Campylobacterota</taxon>
        <taxon>Epsilonproteobacteria</taxon>
        <taxon>Campylobacterales</taxon>
        <taxon>Helicobacteraceae</taxon>
        <taxon>Helicobacter</taxon>
    </lineage>
</organism>
<keyword evidence="1" id="KW-0812">Transmembrane</keyword>
<protein>
    <submittedName>
        <fullName evidence="2">Uncharacterized protein</fullName>
    </submittedName>
</protein>
<dbReference type="RefSeq" id="WP_115579547.1">
    <property type="nucleotide sequence ID" value="NZ_NXLX01000021.1"/>
</dbReference>
<dbReference type="InterPro" id="IPR007973">
    <property type="entry name" value="Pilus_assembly_TraE"/>
</dbReference>
<evidence type="ECO:0000256" key="1">
    <source>
        <dbReference type="SAM" id="Phobius"/>
    </source>
</evidence>
<keyword evidence="1" id="KW-0472">Membrane</keyword>
<comment type="caution">
    <text evidence="2">The sequence shown here is derived from an EMBL/GenBank/DDBJ whole genome shotgun (WGS) entry which is preliminary data.</text>
</comment>
<dbReference type="Proteomes" id="UP000256695">
    <property type="component" value="Unassembled WGS sequence"/>
</dbReference>
<proteinExistence type="predicted"/>
<accession>A0A3D8J639</accession>
<gene>
    <name evidence="2" type="ORF">CQA57_07105</name>
</gene>
<reference evidence="2 3" key="1">
    <citation type="submission" date="2018-04" db="EMBL/GenBank/DDBJ databases">
        <title>Novel Campyloabacter and Helicobacter Species and Strains.</title>
        <authorList>
            <person name="Mannion A.J."/>
            <person name="Shen Z."/>
            <person name="Fox J.G."/>
        </authorList>
    </citation>
    <scope>NUCLEOTIDE SEQUENCE [LARGE SCALE GENOMIC DNA]</scope>
    <source>
        <strain evidence="2 3">MIT 04-9362</strain>
    </source>
</reference>
<keyword evidence="1" id="KW-1133">Transmembrane helix</keyword>